<reference evidence="3" key="1">
    <citation type="journal article" date="2021" name="Nat. Commun.">
        <title>Genetic determinants of endophytism in the Arabidopsis root mycobiome.</title>
        <authorList>
            <person name="Mesny F."/>
            <person name="Miyauchi S."/>
            <person name="Thiergart T."/>
            <person name="Pickel B."/>
            <person name="Atanasova L."/>
            <person name="Karlsson M."/>
            <person name="Huettel B."/>
            <person name="Barry K.W."/>
            <person name="Haridas S."/>
            <person name="Chen C."/>
            <person name="Bauer D."/>
            <person name="Andreopoulos W."/>
            <person name="Pangilinan J."/>
            <person name="LaButti K."/>
            <person name="Riley R."/>
            <person name="Lipzen A."/>
            <person name="Clum A."/>
            <person name="Drula E."/>
            <person name="Henrissat B."/>
            <person name="Kohler A."/>
            <person name="Grigoriev I.V."/>
            <person name="Martin F.M."/>
            <person name="Hacquard S."/>
        </authorList>
    </citation>
    <scope>NUCLEOTIDE SEQUENCE</scope>
    <source>
        <strain evidence="3">MPI-CAGE-CH-0235</strain>
    </source>
</reference>
<dbReference type="InterPro" id="IPR000210">
    <property type="entry name" value="BTB/POZ_dom"/>
</dbReference>
<name>A0A8K0T333_9HYPO</name>
<keyword evidence="4" id="KW-1185">Reference proteome</keyword>
<dbReference type="AlphaFoldDB" id="A0A8K0T333"/>
<feature type="region of interest" description="Disordered" evidence="1">
    <location>
        <begin position="225"/>
        <end position="261"/>
    </location>
</feature>
<dbReference type="EMBL" id="JAGPNK010000001">
    <property type="protein sequence ID" value="KAH7329316.1"/>
    <property type="molecule type" value="Genomic_DNA"/>
</dbReference>
<dbReference type="PANTHER" id="PTHR47843:SF6">
    <property type="entry name" value="BTB DOMAIN-CONTAINING PROTEIN"/>
    <property type="match status" value="1"/>
</dbReference>
<accession>A0A8K0T333</accession>
<protein>
    <recommendedName>
        <fullName evidence="2">BTB domain-containing protein</fullName>
    </recommendedName>
</protein>
<dbReference type="PANTHER" id="PTHR47843">
    <property type="entry name" value="BTB DOMAIN-CONTAINING PROTEIN-RELATED"/>
    <property type="match status" value="1"/>
</dbReference>
<evidence type="ECO:0000313" key="3">
    <source>
        <dbReference type="EMBL" id="KAH7329316.1"/>
    </source>
</evidence>
<evidence type="ECO:0000313" key="4">
    <source>
        <dbReference type="Proteomes" id="UP000813444"/>
    </source>
</evidence>
<dbReference type="OrthoDB" id="6359816at2759"/>
<gene>
    <name evidence="3" type="ORF">B0I35DRAFT_404556</name>
</gene>
<comment type="caution">
    <text evidence="3">The sequence shown here is derived from an EMBL/GenBank/DDBJ whole genome shotgun (WGS) entry which is preliminary data.</text>
</comment>
<organism evidence="3 4">
    <name type="scientific">Stachybotrys elegans</name>
    <dbReference type="NCBI Taxonomy" id="80388"/>
    <lineage>
        <taxon>Eukaryota</taxon>
        <taxon>Fungi</taxon>
        <taxon>Dikarya</taxon>
        <taxon>Ascomycota</taxon>
        <taxon>Pezizomycotina</taxon>
        <taxon>Sordariomycetes</taxon>
        <taxon>Hypocreomycetidae</taxon>
        <taxon>Hypocreales</taxon>
        <taxon>Stachybotryaceae</taxon>
        <taxon>Stachybotrys</taxon>
    </lineage>
</organism>
<sequence>MAHSGGSSSSSSGSSGSSRASVPAPRPRPTYLGEHSRQLEPVVLDQDYRMQEAEDRPSLKEDLWMSTVDGRYNSAPIPIRVGQGQLMETFYVHVDILQKSEWFRKALSGNFREAKTQVIDLPEEDPAIFHFIIAFLYEDKFTPIKPVASALDQANRFNSAEPVLDKGKGREGGPSSSAPTTAGGSASQLMFDLTDEETTPRSASAKRVHPWDGTFHQMLAVRSHVSSARVARSPPPPGGRDPGHPAPRRRGWVGGPRAFMNPAGPMPVDGDDIGMREPANENDGVMSEEDLRTWLMAYELSLEVYICANRYVMEPLKKAVARSCIDMLETAGSEAAIPEVLSSCSRLYSGVPEGDALLKMLLARVGFLQPLLWRKSPASTNEFLIANPEVAAAMLRETVIRHEADSTRGLPAMEETARPEIRPMPMPMPTYIEAWPPEHRNRRH</sequence>
<dbReference type="InterPro" id="IPR011333">
    <property type="entry name" value="SKP1/BTB/POZ_sf"/>
</dbReference>
<dbReference type="SUPFAM" id="SSF54695">
    <property type="entry name" value="POZ domain"/>
    <property type="match status" value="1"/>
</dbReference>
<feature type="domain" description="BTB" evidence="2">
    <location>
        <begin position="75"/>
        <end position="145"/>
    </location>
</feature>
<proteinExistence type="predicted"/>
<feature type="region of interest" description="Disordered" evidence="1">
    <location>
        <begin position="162"/>
        <end position="186"/>
    </location>
</feature>
<dbReference type="Proteomes" id="UP000813444">
    <property type="component" value="Unassembled WGS sequence"/>
</dbReference>
<dbReference type="Gene3D" id="3.30.710.10">
    <property type="entry name" value="Potassium Channel Kv1.1, Chain A"/>
    <property type="match status" value="1"/>
</dbReference>
<dbReference type="PROSITE" id="PS50097">
    <property type="entry name" value="BTB"/>
    <property type="match status" value="1"/>
</dbReference>
<feature type="region of interest" description="Disordered" evidence="1">
    <location>
        <begin position="1"/>
        <end position="36"/>
    </location>
</feature>
<feature type="compositionally biased region" description="Low complexity" evidence="1">
    <location>
        <begin position="1"/>
        <end position="18"/>
    </location>
</feature>
<dbReference type="Pfam" id="PF00651">
    <property type="entry name" value="BTB"/>
    <property type="match status" value="1"/>
</dbReference>
<evidence type="ECO:0000259" key="2">
    <source>
        <dbReference type="PROSITE" id="PS50097"/>
    </source>
</evidence>
<evidence type="ECO:0000256" key="1">
    <source>
        <dbReference type="SAM" id="MobiDB-lite"/>
    </source>
</evidence>
<feature type="compositionally biased region" description="Low complexity" evidence="1">
    <location>
        <begin position="173"/>
        <end position="186"/>
    </location>
</feature>